<feature type="domain" description="STAS" evidence="11">
    <location>
        <begin position="720"/>
        <end position="830"/>
    </location>
</feature>
<dbReference type="InterPro" id="IPR002645">
    <property type="entry name" value="STAS_dom"/>
</dbReference>
<proteinExistence type="predicted"/>
<feature type="transmembrane region" description="Helical" evidence="9">
    <location>
        <begin position="287"/>
        <end position="312"/>
    </location>
</feature>
<dbReference type="SUPFAM" id="SSF52091">
    <property type="entry name" value="SpoIIaa-like"/>
    <property type="match status" value="1"/>
</dbReference>
<keyword evidence="4 9" id="KW-0812">Transmembrane</keyword>
<feature type="transmembrane region" description="Helical" evidence="9">
    <location>
        <begin position="411"/>
        <end position="429"/>
    </location>
</feature>
<dbReference type="CDD" id="cd00038">
    <property type="entry name" value="CAP_ED"/>
    <property type="match status" value="1"/>
</dbReference>
<evidence type="ECO:0000256" key="6">
    <source>
        <dbReference type="ARBA" id="ARBA00022989"/>
    </source>
</evidence>
<dbReference type="InterPro" id="IPR018490">
    <property type="entry name" value="cNMP-bd_dom_sf"/>
</dbReference>
<sequence length="1481" mass="162152">MSNSILGFSPWRRRASSLSSHRDQDPGDSAESNSSHHHHNHHDSSLPIPSSSSRQLSSSVGSPKGPREPIRSYIHASVRDELVREDTAELASYLLSDSSTQRRASFLQRQRGSVQDLFTPDRDSHAERPDDDACTTETIQEVSEPASPEGESAEPAEEGGPSVLANLLKKSPPQSVAAESPASADTQQPVAKAPSPQPEPPRWQDAEHIANEETPLLGDAPQVLYDHAVDEEGQKKPPTRRWLSGLSERGQKIHGHVAHAVAVAANPRRWDRRAIWRNAIMEPVSCLPAVAVGLLLNILDALSYGMILFPLGKPIFEHLGSAGISIYYVSTIVSQLIFSTGSIFRGAVGSELIEVVPFFHNMAQKITDIVGEDDPDAVIATTIVAYASSSMMTGLVFYLMGKFKFGYMVGFIPRHILIGCIGGVGWFLIATGFEVSARLDGTIVLFYGQSRVRSKYFLPLYILAIPLVFYIFVAAIDVLNADMLRDHGWIFQGPPPDEPWWYFYTLYQFKLVRWDAVVEVIPAMLALTFFGILHVPINVPALALNCGEDNADLDKELKLHGYSNFLSGCFGSIQNYLVYANTVFFIRSGGDRRLAGYILAALTFGVMLIGPSLIGFIPVMMVGTLIFDLGFELLLEAVWLPRKKLKVAEYLTVIVIVLVMGIYDFVVGIGVGILLAFVSLIIQTSRVSAIRGTYDGDIVTSTVRRNPSQHHYLHQAGQQIYIIKLTGYLFFGTIVSVEEKIRAILDDNVFAKRPIKFLILDLWHVSGLDYSAGEAFNTISRLLDNKGVLLVLSGVDADSQLGRNLRAVGLGNDKIEVTMLPNLNSALESCENELLKTLYARQEELNGAKRTATASLDVPTATTTSTLSSFDPPFNSPRQNHLAEAAQQALNNVEVQRPSRWQSFKEPLRLMLQVFQGLSEKNEDFWFQATPYFKRKEYAAGKVLFQRGEAANGFYLVERGILRAEYDLPQGWLCESIVAGTTCGELPFFSETERTATAQVDRDCVVWQMDREGWEKLQKDQPDVARELLRISLKLTSERMSAITSYILAMAGAPYPHLDDDAKTSLTPSFTNTLGTTEFTTMPKSLRSILGKSGRVTKPSRPTQSRQGTSATSPSPSPRKAKKSSQGSRQRQDDEDGDALFQDRLTDLGTVKLLEEELTLRDVVQAMRYIRAHMFTPVPPTGFKSTRTAEVLNYRAAMPPLVTLGHINAVLVRASPTRTEREVVELVGRGVLRRVRVERRGGAGEALIEAADLEAMLRRGERAGGVASETPDAFATFLARNPTVQTVGGGEMDGLDSAQVDGLVRAGFLTSASHAAPGDTLHVRPEDRTTLTSIEHVSRFASGTVSAVGGQNAIHLAGGGGGSGSSRSKSGGRASSSLSSSSLGATQPGTFRVAVPGHGRYLKLAEGSVDWIREALGRTRWGEAPESWLRERFEGGGLYGTRWKEFWGVEWEWALGQAVGLGVVEVFETGSVGRGVRALGG</sequence>
<dbReference type="InterPro" id="IPR011547">
    <property type="entry name" value="SLC26A/SulP_dom"/>
</dbReference>
<organism evidence="12 13">
    <name type="scientific">Purpureocillium lavendulum</name>
    <dbReference type="NCBI Taxonomy" id="1247861"/>
    <lineage>
        <taxon>Eukaryota</taxon>
        <taxon>Fungi</taxon>
        <taxon>Dikarya</taxon>
        <taxon>Ascomycota</taxon>
        <taxon>Pezizomycotina</taxon>
        <taxon>Sordariomycetes</taxon>
        <taxon>Hypocreomycetidae</taxon>
        <taxon>Hypocreales</taxon>
        <taxon>Ophiocordycipitaceae</taxon>
        <taxon>Purpureocillium</taxon>
    </lineage>
</organism>
<feature type="compositionally biased region" description="Low complexity" evidence="8">
    <location>
        <begin position="45"/>
        <end position="63"/>
    </location>
</feature>
<keyword evidence="13" id="KW-1185">Reference proteome</keyword>
<dbReference type="InterPro" id="IPR014710">
    <property type="entry name" value="RmlC-like_jellyroll"/>
</dbReference>
<dbReference type="FunFam" id="3.30.750.24:FF:000012">
    <property type="entry name" value="Sulfate transporter family protein"/>
    <property type="match status" value="1"/>
</dbReference>
<dbReference type="PROSITE" id="PS50042">
    <property type="entry name" value="CNMP_BINDING_3"/>
    <property type="match status" value="1"/>
</dbReference>
<feature type="region of interest" description="Disordered" evidence="8">
    <location>
        <begin position="1356"/>
        <end position="1385"/>
    </location>
</feature>
<feature type="domain" description="Cyclic nucleotide-binding" evidence="10">
    <location>
        <begin position="936"/>
        <end position="1035"/>
    </location>
</feature>
<feature type="transmembrane region" description="Helical" evidence="9">
    <location>
        <begin position="516"/>
        <end position="535"/>
    </location>
</feature>
<dbReference type="SMART" id="SM00100">
    <property type="entry name" value="cNMP"/>
    <property type="match status" value="1"/>
</dbReference>
<feature type="transmembrane region" description="Helical" evidence="9">
    <location>
        <begin position="565"/>
        <end position="587"/>
    </location>
</feature>
<keyword evidence="5" id="KW-0029">Amino-acid transport</keyword>
<feature type="transmembrane region" description="Helical" evidence="9">
    <location>
        <begin position="456"/>
        <end position="479"/>
    </location>
</feature>
<dbReference type="InterPro" id="IPR018865">
    <property type="entry name" value="STK19-like"/>
</dbReference>
<evidence type="ECO:0000256" key="3">
    <source>
        <dbReference type="ARBA" id="ARBA00022554"/>
    </source>
</evidence>
<accession>A0AB34G513</accession>
<keyword evidence="2" id="KW-0813">Transport</keyword>
<feature type="transmembrane region" description="Helical" evidence="9">
    <location>
        <begin position="377"/>
        <end position="399"/>
    </location>
</feature>
<feature type="transmembrane region" description="Helical" evidence="9">
    <location>
        <begin position="324"/>
        <end position="344"/>
    </location>
</feature>
<feature type="region of interest" description="Disordered" evidence="8">
    <location>
        <begin position="1"/>
        <end position="81"/>
    </location>
</feature>
<dbReference type="PANTHER" id="PTHR43310:SF4">
    <property type="entry name" value="AFR304WP"/>
    <property type="match status" value="1"/>
</dbReference>
<feature type="region of interest" description="Disordered" evidence="8">
    <location>
        <begin position="1072"/>
        <end position="1139"/>
    </location>
</feature>
<dbReference type="FunFam" id="2.60.120.10:FF:000141">
    <property type="entry name" value="Sulfate transporter family protein"/>
    <property type="match status" value="1"/>
</dbReference>
<feature type="transmembrane region" description="Helical" evidence="9">
    <location>
        <begin position="620"/>
        <end position="639"/>
    </location>
</feature>
<comment type="subcellular location">
    <subcellularLocation>
        <location evidence="1">Vacuole membrane</location>
        <topology evidence="1">Multi-pass membrane protein</topology>
    </subcellularLocation>
</comment>
<comment type="caution">
    <text evidence="12">The sequence shown here is derived from an EMBL/GenBank/DDBJ whole genome shotgun (WGS) entry which is preliminary data.</text>
</comment>
<feature type="compositionally biased region" description="Basic and acidic residues" evidence="8">
    <location>
        <begin position="119"/>
        <end position="128"/>
    </location>
</feature>
<dbReference type="SUPFAM" id="SSF51206">
    <property type="entry name" value="cAMP-binding domain-like"/>
    <property type="match status" value="1"/>
</dbReference>
<evidence type="ECO:0000256" key="1">
    <source>
        <dbReference type="ARBA" id="ARBA00004128"/>
    </source>
</evidence>
<dbReference type="PROSITE" id="PS50801">
    <property type="entry name" value="STAS"/>
    <property type="match status" value="1"/>
</dbReference>
<feature type="transmembrane region" description="Helical" evidence="9">
    <location>
        <begin position="651"/>
        <end position="682"/>
    </location>
</feature>
<evidence type="ECO:0000313" key="13">
    <source>
        <dbReference type="Proteomes" id="UP001163105"/>
    </source>
</evidence>
<dbReference type="InterPro" id="IPR000595">
    <property type="entry name" value="cNMP-bd_dom"/>
</dbReference>
<evidence type="ECO:0000256" key="4">
    <source>
        <dbReference type="ARBA" id="ARBA00022692"/>
    </source>
</evidence>
<evidence type="ECO:0000259" key="11">
    <source>
        <dbReference type="PROSITE" id="PS50801"/>
    </source>
</evidence>
<feature type="compositionally biased region" description="Low complexity" evidence="8">
    <location>
        <begin position="1365"/>
        <end position="1385"/>
    </location>
</feature>
<dbReference type="CDD" id="cd07042">
    <property type="entry name" value="STAS_SulP_like_sulfate_transporter"/>
    <property type="match status" value="1"/>
</dbReference>
<dbReference type="Pfam" id="PF01740">
    <property type="entry name" value="STAS"/>
    <property type="match status" value="1"/>
</dbReference>
<dbReference type="InterPro" id="IPR036513">
    <property type="entry name" value="STAS_dom_sf"/>
</dbReference>
<feature type="compositionally biased region" description="Polar residues" evidence="8">
    <location>
        <begin position="95"/>
        <end position="113"/>
    </location>
</feature>
<dbReference type="Pfam" id="PF00027">
    <property type="entry name" value="cNMP_binding"/>
    <property type="match status" value="1"/>
</dbReference>
<evidence type="ECO:0000256" key="5">
    <source>
        <dbReference type="ARBA" id="ARBA00022970"/>
    </source>
</evidence>
<evidence type="ECO:0000259" key="10">
    <source>
        <dbReference type="PROSITE" id="PS50042"/>
    </source>
</evidence>
<name>A0AB34G513_9HYPO</name>
<evidence type="ECO:0000313" key="12">
    <source>
        <dbReference type="EMBL" id="KAJ6445896.1"/>
    </source>
</evidence>
<evidence type="ECO:0000256" key="7">
    <source>
        <dbReference type="ARBA" id="ARBA00023136"/>
    </source>
</evidence>
<dbReference type="GO" id="GO:0034490">
    <property type="term" value="P:basic amino acid transmembrane import into vacuole"/>
    <property type="evidence" value="ECO:0007669"/>
    <property type="project" value="UniProtKB-ARBA"/>
</dbReference>
<dbReference type="EMBL" id="JAQHRD010000001">
    <property type="protein sequence ID" value="KAJ6445896.1"/>
    <property type="molecule type" value="Genomic_DNA"/>
</dbReference>
<dbReference type="GO" id="GO:0000329">
    <property type="term" value="C:fungal-type vacuole membrane"/>
    <property type="evidence" value="ECO:0007669"/>
    <property type="project" value="UniProtKB-ARBA"/>
</dbReference>
<dbReference type="Pfam" id="PF00916">
    <property type="entry name" value="Sulfate_transp"/>
    <property type="match status" value="2"/>
</dbReference>
<dbReference type="Pfam" id="PF10494">
    <property type="entry name" value="Stk19"/>
    <property type="match status" value="1"/>
</dbReference>
<keyword evidence="7 9" id="KW-0472">Membrane</keyword>
<feature type="transmembrane region" description="Helical" evidence="9">
    <location>
        <begin position="594"/>
        <end position="614"/>
    </location>
</feature>
<keyword evidence="6 9" id="KW-1133">Transmembrane helix</keyword>
<gene>
    <name evidence="12" type="primary">TC.SULP</name>
    <name evidence="12" type="ORF">O9K51_00661</name>
</gene>
<evidence type="ECO:0000256" key="8">
    <source>
        <dbReference type="SAM" id="MobiDB-lite"/>
    </source>
</evidence>
<protein>
    <submittedName>
        <fullName evidence="12">ADP-ribosylation factor like protein</fullName>
    </submittedName>
</protein>
<dbReference type="PANTHER" id="PTHR43310">
    <property type="entry name" value="SULFATE TRANSPORTER YBAR-RELATED"/>
    <property type="match status" value="1"/>
</dbReference>
<feature type="compositionally biased region" description="Low complexity" evidence="8">
    <location>
        <begin position="1072"/>
        <end position="1081"/>
    </location>
</feature>
<dbReference type="Gene3D" id="2.60.120.10">
    <property type="entry name" value="Jelly Rolls"/>
    <property type="match status" value="1"/>
</dbReference>
<dbReference type="Proteomes" id="UP001163105">
    <property type="component" value="Unassembled WGS sequence"/>
</dbReference>
<dbReference type="InterPro" id="IPR052706">
    <property type="entry name" value="Membrane-Transporter-like"/>
</dbReference>
<reference evidence="12" key="1">
    <citation type="submission" date="2023-01" db="EMBL/GenBank/DDBJ databases">
        <title>The growth and conidiation of Purpureocillium lavendulum are regulated by nitrogen source and histone H3K14 acetylation.</title>
        <authorList>
            <person name="Tang P."/>
            <person name="Han J."/>
            <person name="Zhang C."/>
            <person name="Tang P."/>
            <person name="Qi F."/>
            <person name="Zhang K."/>
            <person name="Liang L."/>
        </authorList>
    </citation>
    <scope>NUCLEOTIDE SEQUENCE</scope>
    <source>
        <strain evidence="12">YMF1.00683</strain>
    </source>
</reference>
<dbReference type="Gene3D" id="3.30.750.24">
    <property type="entry name" value="STAS domain"/>
    <property type="match status" value="1"/>
</dbReference>
<feature type="region of interest" description="Disordered" evidence="8">
    <location>
        <begin position="93"/>
        <end position="203"/>
    </location>
</feature>
<evidence type="ECO:0000256" key="9">
    <source>
        <dbReference type="SAM" id="Phobius"/>
    </source>
</evidence>
<keyword evidence="3" id="KW-0926">Vacuole</keyword>
<evidence type="ECO:0000256" key="2">
    <source>
        <dbReference type="ARBA" id="ARBA00022448"/>
    </source>
</evidence>